<evidence type="ECO:0000313" key="2">
    <source>
        <dbReference type="EMBL" id="PWR75505.1"/>
    </source>
</evidence>
<name>A0A2V2NA83_9EURY</name>
<dbReference type="EMBL" id="QGMZ01000010">
    <property type="protein sequence ID" value="PWR75505.1"/>
    <property type="molecule type" value="Genomic_DNA"/>
</dbReference>
<evidence type="ECO:0000259" key="1">
    <source>
        <dbReference type="PROSITE" id="PS50910"/>
    </source>
</evidence>
<keyword evidence="2" id="KW-0238">DNA-binding</keyword>
<organism evidence="2 3">
    <name type="scientific">Methanospirillum stamsii</name>
    <dbReference type="NCBI Taxonomy" id="1277351"/>
    <lineage>
        <taxon>Archaea</taxon>
        <taxon>Methanobacteriati</taxon>
        <taxon>Methanobacteriota</taxon>
        <taxon>Stenosarchaea group</taxon>
        <taxon>Methanomicrobia</taxon>
        <taxon>Methanomicrobiales</taxon>
        <taxon>Methanospirillaceae</taxon>
        <taxon>Methanospirillum</taxon>
    </lineage>
</organism>
<comment type="caution">
    <text evidence="2">The sequence shown here is derived from an EMBL/GenBank/DDBJ whole genome shotgun (WGS) entry which is preliminary data.</text>
</comment>
<dbReference type="PROSITE" id="PS50910">
    <property type="entry name" value="HEPN"/>
    <property type="match status" value="1"/>
</dbReference>
<dbReference type="SMART" id="SM00748">
    <property type="entry name" value="HEPN"/>
    <property type="match status" value="1"/>
</dbReference>
<sequence length="166" mass="18787">MNQQQESERFLELAFADHDAALALSDIKENTPHEEGLRWLMQAEADRKGAQALFDAECFHLVCFLAQQITEKALKAYLYAQGEELVTGRSINKLIHRCGEYDSDYLTLRPEAAPLDGLYIPTRYPNAVPDSIPADVFTRPAAVSALEITDKVLDRVKTWFEKNVDE</sequence>
<dbReference type="AlphaFoldDB" id="A0A2V2NA83"/>
<dbReference type="Gene3D" id="1.20.120.330">
    <property type="entry name" value="Nucleotidyltransferases domain 2"/>
    <property type="match status" value="1"/>
</dbReference>
<reference evidence="2 3" key="1">
    <citation type="submission" date="2018-05" db="EMBL/GenBank/DDBJ databases">
        <title>Draft genome of Methanospirillum stamsii Pt1.</title>
        <authorList>
            <person name="Dueholm M.S."/>
            <person name="Nielsen P.H."/>
            <person name="Bakmann L.F."/>
            <person name="Otzen D.E."/>
        </authorList>
    </citation>
    <scope>NUCLEOTIDE SEQUENCE [LARGE SCALE GENOMIC DNA]</scope>
    <source>
        <strain evidence="2 3">Pt1</strain>
    </source>
</reference>
<dbReference type="InterPro" id="IPR007842">
    <property type="entry name" value="HEPN_dom"/>
</dbReference>
<dbReference type="RefSeq" id="WP_109940024.1">
    <property type="nucleotide sequence ID" value="NZ_CP176366.1"/>
</dbReference>
<feature type="domain" description="HEPN" evidence="1">
    <location>
        <begin position="40"/>
        <end position="152"/>
    </location>
</feature>
<proteinExistence type="predicted"/>
<evidence type="ECO:0000313" key="3">
    <source>
        <dbReference type="Proteomes" id="UP000245934"/>
    </source>
</evidence>
<dbReference type="GO" id="GO:0003677">
    <property type="term" value="F:DNA binding"/>
    <property type="evidence" value="ECO:0007669"/>
    <property type="project" value="UniProtKB-KW"/>
</dbReference>
<dbReference type="GeneID" id="97609565"/>
<keyword evidence="3" id="KW-1185">Reference proteome</keyword>
<dbReference type="OrthoDB" id="359241at2157"/>
<accession>A0A2V2NA83</accession>
<dbReference type="Proteomes" id="UP000245934">
    <property type="component" value="Unassembled WGS sequence"/>
</dbReference>
<dbReference type="SUPFAM" id="SSF81593">
    <property type="entry name" value="Nucleotidyltransferase substrate binding subunit/domain"/>
    <property type="match status" value="1"/>
</dbReference>
<dbReference type="Pfam" id="PF05168">
    <property type="entry name" value="HEPN"/>
    <property type="match status" value="1"/>
</dbReference>
<protein>
    <submittedName>
        <fullName evidence="2">DNA-binding protein</fullName>
    </submittedName>
</protein>
<gene>
    <name evidence="2" type="ORF">DLD82_05090</name>
</gene>